<evidence type="ECO:0000256" key="11">
    <source>
        <dbReference type="ARBA" id="ARBA00023033"/>
    </source>
</evidence>
<organism evidence="14 15">
    <name type="scientific">Tetrapyrgos nigripes</name>
    <dbReference type="NCBI Taxonomy" id="182062"/>
    <lineage>
        <taxon>Eukaryota</taxon>
        <taxon>Fungi</taxon>
        <taxon>Dikarya</taxon>
        <taxon>Basidiomycota</taxon>
        <taxon>Agaricomycotina</taxon>
        <taxon>Agaricomycetes</taxon>
        <taxon>Agaricomycetidae</taxon>
        <taxon>Agaricales</taxon>
        <taxon>Marasmiineae</taxon>
        <taxon>Marasmiaceae</taxon>
        <taxon>Tetrapyrgos</taxon>
    </lineage>
</organism>
<sequence length="444" mass="50496">MSIDNPSLVALLALFLVLCPCCYRILYPLPPGPFRLPLIGNPWAIPLSNQSQKFWEWSRRMVQSKGSEIVYFQNFGTPLVVLNSQHSVEDLLNKQSRYSSNRPPVTPFLQIWVGDVVFANGELFKSHRTLFKKHFSPRDKKFPQGHAEQALPDLLNGFRHSPKDWQRHIRIMMARVIHGVAYGITIDSTGDHWVDSAEAMISVLNEAALPGAYFVYLFRFLPSWFPRPYFIRRVDDCNGIRSKTISATFEAVPKGVDSFVSRCLQDESYGTMTQLIIDTAGTMYEGGADTTTIALRTFILAMALFPERQEAAQAEMDSVLGTNDPAYGEEDKLPYFKAVLRECFSYSAFPHVTNQDLQYNGYKIPQGTVILANVWGILRDPKIYGSNADNFDPERWLKRDERGWQWDNDLPDSYNLSFGFGARTPGQFECRLVVRSKTCKALGK</sequence>
<keyword evidence="6" id="KW-0812">Transmembrane</keyword>
<evidence type="ECO:0000256" key="6">
    <source>
        <dbReference type="ARBA" id="ARBA00022692"/>
    </source>
</evidence>
<evidence type="ECO:0000256" key="4">
    <source>
        <dbReference type="ARBA" id="ARBA00010617"/>
    </source>
</evidence>
<keyword evidence="7" id="KW-0479">Metal-binding</keyword>
<dbReference type="GO" id="GO:0004497">
    <property type="term" value="F:monooxygenase activity"/>
    <property type="evidence" value="ECO:0007669"/>
    <property type="project" value="UniProtKB-KW"/>
</dbReference>
<dbReference type="PANTHER" id="PTHR46300:SF2">
    <property type="entry name" value="CYTOCHROME P450 MONOOXYGENASE ALNH-RELATED"/>
    <property type="match status" value="1"/>
</dbReference>
<comment type="similarity">
    <text evidence="4">Belongs to the cytochrome P450 family.</text>
</comment>
<dbReference type="AlphaFoldDB" id="A0A8H5GK22"/>
<evidence type="ECO:0000256" key="3">
    <source>
        <dbReference type="ARBA" id="ARBA00005179"/>
    </source>
</evidence>
<evidence type="ECO:0000256" key="2">
    <source>
        <dbReference type="ARBA" id="ARBA00004167"/>
    </source>
</evidence>
<evidence type="ECO:0000256" key="13">
    <source>
        <dbReference type="ARBA" id="ARBA00023180"/>
    </source>
</evidence>
<comment type="pathway">
    <text evidence="3">Secondary metabolite biosynthesis.</text>
</comment>
<keyword evidence="10" id="KW-0408">Iron</keyword>
<evidence type="ECO:0000256" key="10">
    <source>
        <dbReference type="ARBA" id="ARBA00023004"/>
    </source>
</evidence>
<dbReference type="InterPro" id="IPR001128">
    <property type="entry name" value="Cyt_P450"/>
</dbReference>
<keyword evidence="11" id="KW-0503">Monooxygenase</keyword>
<evidence type="ECO:0008006" key="16">
    <source>
        <dbReference type="Google" id="ProtNLM"/>
    </source>
</evidence>
<protein>
    <recommendedName>
        <fullName evidence="16">Cytochrome P450</fullName>
    </recommendedName>
</protein>
<comment type="caution">
    <text evidence="14">The sequence shown here is derived from an EMBL/GenBank/DDBJ whole genome shotgun (WGS) entry which is preliminary data.</text>
</comment>
<dbReference type="OrthoDB" id="3934656at2759"/>
<proteinExistence type="inferred from homology"/>
<name>A0A8H5GK22_9AGAR</name>
<dbReference type="GO" id="GO:0020037">
    <property type="term" value="F:heme binding"/>
    <property type="evidence" value="ECO:0007669"/>
    <property type="project" value="InterPro"/>
</dbReference>
<comment type="subcellular location">
    <subcellularLocation>
        <location evidence="2">Membrane</location>
        <topology evidence="2">Single-pass membrane protein</topology>
    </subcellularLocation>
</comment>
<reference evidence="14 15" key="1">
    <citation type="journal article" date="2020" name="ISME J.">
        <title>Uncovering the hidden diversity of litter-decomposition mechanisms in mushroom-forming fungi.</title>
        <authorList>
            <person name="Floudas D."/>
            <person name="Bentzer J."/>
            <person name="Ahren D."/>
            <person name="Johansson T."/>
            <person name="Persson P."/>
            <person name="Tunlid A."/>
        </authorList>
    </citation>
    <scope>NUCLEOTIDE SEQUENCE [LARGE SCALE GENOMIC DNA]</scope>
    <source>
        <strain evidence="14 15">CBS 291.85</strain>
    </source>
</reference>
<gene>
    <name evidence="14" type="ORF">D9758_009768</name>
</gene>
<keyword evidence="8" id="KW-1133">Transmembrane helix</keyword>
<evidence type="ECO:0000313" key="15">
    <source>
        <dbReference type="Proteomes" id="UP000559256"/>
    </source>
</evidence>
<dbReference type="Pfam" id="PF00067">
    <property type="entry name" value="p450"/>
    <property type="match status" value="1"/>
</dbReference>
<evidence type="ECO:0000256" key="12">
    <source>
        <dbReference type="ARBA" id="ARBA00023136"/>
    </source>
</evidence>
<dbReference type="InterPro" id="IPR036396">
    <property type="entry name" value="Cyt_P450_sf"/>
</dbReference>
<evidence type="ECO:0000256" key="7">
    <source>
        <dbReference type="ARBA" id="ARBA00022723"/>
    </source>
</evidence>
<evidence type="ECO:0000256" key="5">
    <source>
        <dbReference type="ARBA" id="ARBA00022617"/>
    </source>
</evidence>
<dbReference type="Gene3D" id="1.10.630.10">
    <property type="entry name" value="Cytochrome P450"/>
    <property type="match status" value="1"/>
</dbReference>
<evidence type="ECO:0000256" key="9">
    <source>
        <dbReference type="ARBA" id="ARBA00023002"/>
    </source>
</evidence>
<evidence type="ECO:0000256" key="8">
    <source>
        <dbReference type="ARBA" id="ARBA00022989"/>
    </source>
</evidence>
<keyword evidence="12" id="KW-0472">Membrane</keyword>
<dbReference type="PRINTS" id="PR00463">
    <property type="entry name" value="EP450I"/>
</dbReference>
<dbReference type="EMBL" id="JAACJM010000023">
    <property type="protein sequence ID" value="KAF5366438.1"/>
    <property type="molecule type" value="Genomic_DNA"/>
</dbReference>
<evidence type="ECO:0000256" key="1">
    <source>
        <dbReference type="ARBA" id="ARBA00001971"/>
    </source>
</evidence>
<dbReference type="GO" id="GO:0005506">
    <property type="term" value="F:iron ion binding"/>
    <property type="evidence" value="ECO:0007669"/>
    <property type="project" value="InterPro"/>
</dbReference>
<accession>A0A8H5GK22</accession>
<dbReference type="GO" id="GO:0016705">
    <property type="term" value="F:oxidoreductase activity, acting on paired donors, with incorporation or reduction of molecular oxygen"/>
    <property type="evidence" value="ECO:0007669"/>
    <property type="project" value="InterPro"/>
</dbReference>
<dbReference type="Proteomes" id="UP000559256">
    <property type="component" value="Unassembled WGS sequence"/>
</dbReference>
<evidence type="ECO:0000313" key="14">
    <source>
        <dbReference type="EMBL" id="KAF5366438.1"/>
    </source>
</evidence>
<dbReference type="InterPro" id="IPR002401">
    <property type="entry name" value="Cyt_P450_E_grp-I"/>
</dbReference>
<dbReference type="SUPFAM" id="SSF48264">
    <property type="entry name" value="Cytochrome P450"/>
    <property type="match status" value="1"/>
</dbReference>
<keyword evidence="9" id="KW-0560">Oxidoreductase</keyword>
<comment type="cofactor">
    <cofactor evidence="1">
        <name>heme</name>
        <dbReference type="ChEBI" id="CHEBI:30413"/>
    </cofactor>
</comment>
<keyword evidence="13" id="KW-0325">Glycoprotein</keyword>
<dbReference type="InterPro" id="IPR050364">
    <property type="entry name" value="Cytochrome_P450_fung"/>
</dbReference>
<keyword evidence="15" id="KW-1185">Reference proteome</keyword>
<dbReference type="PANTHER" id="PTHR46300">
    <property type="entry name" value="P450, PUTATIVE (EUROFUNG)-RELATED-RELATED"/>
    <property type="match status" value="1"/>
</dbReference>
<dbReference type="GO" id="GO:0016020">
    <property type="term" value="C:membrane"/>
    <property type="evidence" value="ECO:0007669"/>
    <property type="project" value="UniProtKB-SubCell"/>
</dbReference>
<keyword evidence="5" id="KW-0349">Heme</keyword>